<dbReference type="OrthoDB" id="9784229at2"/>
<dbReference type="Pfam" id="PF10294">
    <property type="entry name" value="Methyltransf_16"/>
    <property type="match status" value="1"/>
</dbReference>
<dbReference type="HOGENOM" id="CLU_082963_2_0_10"/>
<dbReference type="STRING" id="340177.Cag_1760"/>
<evidence type="ECO:0008006" key="2">
    <source>
        <dbReference type="Google" id="ProtNLM"/>
    </source>
</evidence>
<accession>Q3APR4</accession>
<evidence type="ECO:0000313" key="1">
    <source>
        <dbReference type="EMBL" id="ABB29011.1"/>
    </source>
</evidence>
<reference evidence="1" key="1">
    <citation type="submission" date="2005-08" db="EMBL/GenBank/DDBJ databases">
        <title>Complete sequence of Chlorobium chlorochromatii CaD3.</title>
        <authorList>
            <person name="Copeland A."/>
            <person name="Lucas S."/>
            <person name="Lapidus A."/>
            <person name="Barry K."/>
            <person name="Detter J.C."/>
            <person name="Glavina T."/>
            <person name="Hammon N."/>
            <person name="Israni S."/>
            <person name="Pitluck S."/>
            <person name="Bryant D."/>
            <person name="Schmutz J."/>
            <person name="Larimer F."/>
            <person name="Land M."/>
            <person name="Kyrpides N."/>
            <person name="Ivanova N."/>
            <person name="Richardson P."/>
        </authorList>
    </citation>
    <scope>NUCLEOTIDE SEQUENCE [LARGE SCALE GENOMIC DNA]</scope>
    <source>
        <strain evidence="1">CaD3</strain>
    </source>
</reference>
<dbReference type="Gene3D" id="3.40.50.150">
    <property type="entry name" value="Vaccinia Virus protein VP39"/>
    <property type="match status" value="1"/>
</dbReference>
<dbReference type="AlphaFoldDB" id="Q3APR4"/>
<dbReference type="EMBL" id="CP000108">
    <property type="protein sequence ID" value="ABB29011.1"/>
    <property type="molecule type" value="Genomic_DNA"/>
</dbReference>
<name>Q3APR4_CHLCH</name>
<dbReference type="InterPro" id="IPR029063">
    <property type="entry name" value="SAM-dependent_MTases_sf"/>
</dbReference>
<dbReference type="SUPFAM" id="SSF53335">
    <property type="entry name" value="S-adenosyl-L-methionine-dependent methyltransferases"/>
    <property type="match status" value="1"/>
</dbReference>
<dbReference type="KEGG" id="cch:Cag_1760"/>
<dbReference type="eggNOG" id="COG2227">
    <property type="taxonomic scope" value="Bacteria"/>
</dbReference>
<protein>
    <recommendedName>
        <fullName evidence="2">Methyltransferase type 12</fullName>
    </recommendedName>
</protein>
<proteinExistence type="predicted"/>
<dbReference type="PANTHER" id="PTHR14614">
    <property type="entry name" value="HEPATOCELLULAR CARCINOMA-ASSOCIATED ANTIGEN"/>
    <property type="match status" value="1"/>
</dbReference>
<gene>
    <name evidence="1" type="ordered locus">Cag_1760</name>
</gene>
<dbReference type="InterPro" id="IPR019410">
    <property type="entry name" value="Methyltransf_16"/>
</dbReference>
<dbReference type="CDD" id="cd02440">
    <property type="entry name" value="AdoMet_MTases"/>
    <property type="match status" value="1"/>
</dbReference>
<dbReference type="PANTHER" id="PTHR14614:SF132">
    <property type="entry name" value="PROTEIN-LYSINE METHYLTRANSFERASE C42C1.13"/>
    <property type="match status" value="1"/>
</dbReference>
<sequence>MTDLSHETLLRLHSELAAEYELAESSYQFGGKPFSFLHVRDSYALLDRISPEEFVKDEQMPYWAEIWPSASALSTFFMDEVALEGKHLLELGAGIGVVSIVAAWRGAQVVATDYSIEALRFIRYNSLKNSVALTAERLDWRQVQRSDRFDYVVAADVLYERVNLLPVVLALDKLLKADGVAFIADPRRRMAEQFVELATENGFVVTTHARRCQIGEAPVMVNIHQISRL</sequence>
<organism evidence="1">
    <name type="scientific">Chlorobium chlorochromatii (strain CaD3)</name>
    <dbReference type="NCBI Taxonomy" id="340177"/>
    <lineage>
        <taxon>Bacteria</taxon>
        <taxon>Pseudomonadati</taxon>
        <taxon>Chlorobiota</taxon>
        <taxon>Chlorobiia</taxon>
        <taxon>Chlorobiales</taxon>
        <taxon>Chlorobiaceae</taxon>
        <taxon>Chlorobium/Pelodictyon group</taxon>
        <taxon>Chlorobium</taxon>
    </lineage>
</organism>